<reference evidence="2 3" key="1">
    <citation type="submission" date="2016-08" db="EMBL/GenBank/DDBJ databases">
        <title>Identification and validation of antigenic proteins from Pajaroellobacter abortibovis using de-novo genome sequence assembly and reverse vaccinology.</title>
        <authorList>
            <person name="Welly B.T."/>
            <person name="Miller M.R."/>
            <person name="Stott J.L."/>
            <person name="Blanchard M.T."/>
            <person name="Islas-Trejo A.D."/>
            <person name="O'Rourke S.M."/>
            <person name="Young A.E."/>
            <person name="Medrano J.F."/>
            <person name="Van Eenennaam A.L."/>
        </authorList>
    </citation>
    <scope>NUCLEOTIDE SEQUENCE [LARGE SCALE GENOMIC DNA]</scope>
    <source>
        <strain evidence="2 3">BTF92-0548A/99-0131</strain>
    </source>
</reference>
<evidence type="ECO:0000313" key="2">
    <source>
        <dbReference type="EMBL" id="APR99806.1"/>
    </source>
</evidence>
<keyword evidence="1" id="KW-0472">Membrane</keyword>
<name>A0A1L6MWA7_9BACT</name>
<dbReference type="KEGG" id="pabo:BCY86_03275"/>
<dbReference type="Proteomes" id="UP000185544">
    <property type="component" value="Chromosome"/>
</dbReference>
<accession>A0A1L6MWA7</accession>
<dbReference type="AlphaFoldDB" id="A0A1L6MWA7"/>
<dbReference type="STRING" id="1882918.BCY86_03275"/>
<sequence length="61" mass="7110">MSPVLSSEWIEGYITHLLKRFASYFAISWWTALSLPLGYVSWGSSNHEKVRKQLNLIGRRK</sequence>
<keyword evidence="3" id="KW-1185">Reference proteome</keyword>
<protein>
    <submittedName>
        <fullName evidence="2">Uncharacterized protein</fullName>
    </submittedName>
</protein>
<organism evidence="2 3">
    <name type="scientific">Pajaroellobacter abortibovis</name>
    <dbReference type="NCBI Taxonomy" id="1882918"/>
    <lineage>
        <taxon>Bacteria</taxon>
        <taxon>Pseudomonadati</taxon>
        <taxon>Myxococcota</taxon>
        <taxon>Polyangia</taxon>
        <taxon>Polyangiales</taxon>
        <taxon>Polyangiaceae</taxon>
    </lineage>
</organism>
<proteinExistence type="predicted"/>
<keyword evidence="1" id="KW-1133">Transmembrane helix</keyword>
<dbReference type="EMBL" id="CP016908">
    <property type="protein sequence ID" value="APR99806.1"/>
    <property type="molecule type" value="Genomic_DNA"/>
</dbReference>
<feature type="transmembrane region" description="Helical" evidence="1">
    <location>
        <begin position="21"/>
        <end position="42"/>
    </location>
</feature>
<gene>
    <name evidence="2" type="ORF">BCY86_03275</name>
</gene>
<evidence type="ECO:0000313" key="3">
    <source>
        <dbReference type="Proteomes" id="UP000185544"/>
    </source>
</evidence>
<keyword evidence="1" id="KW-0812">Transmembrane</keyword>
<evidence type="ECO:0000256" key="1">
    <source>
        <dbReference type="SAM" id="Phobius"/>
    </source>
</evidence>